<dbReference type="RefSeq" id="WP_119076304.1">
    <property type="nucleotide sequence ID" value="NZ_CP029600.1"/>
</dbReference>
<accession>A0ABM6W9R4</accession>
<gene>
    <name evidence="2" type="ORF">DLD77_02445</name>
</gene>
<dbReference type="EMBL" id="CP029600">
    <property type="protein sequence ID" value="AWO00638.1"/>
    <property type="molecule type" value="Genomic_DNA"/>
</dbReference>
<proteinExistence type="predicted"/>
<sequence>MLQKVLFYAILVLPCMIACSSRETASRKGKVLLKDLTLIDGTGRAPQPHMDVLIVGDTIAAVGQGLTEENATVISCSGKTAMPALISAHVHVGTLKGTTAGAANYTRENILRQLTRYQQYGVLQVLAMGTDRPLLFENNLYDSLLNGALPGARLHSAGYGFAAQGGTPPPVNGMDRVNRPANAMQALQQVDSLAALGVQTIKMWVDNYSGGPGMNAAVSRALILAAHRHGMKAAAHLFYKADAEQLVADSIDIIAHSIRDKEVDDTLLTRLQSQEIIYIPTLALDKFAYSYGETPAWTNDEFFRRSLEPGAYELLTDTAYRRRTRESAGYQRSKAAFEMALKNVYKIHKAGILVALGTDSGASAPRAQGFSEHLELELLVQAGFTPLEAITAGTLNAARALRVDDRYGTLAAGKVADLLILHADPAASITNTRRIAAVYKAGEEVSKGPLQEE</sequence>
<dbReference type="InterPro" id="IPR032466">
    <property type="entry name" value="Metal_Hydrolase"/>
</dbReference>
<name>A0ABM6W9R4_9BACT</name>
<reference evidence="2 3" key="1">
    <citation type="submission" date="2018-05" db="EMBL/GenBank/DDBJ databases">
        <title>Chitinophaga sp. nov., isolated from rhizosphere soil of Alhagi.</title>
        <authorList>
            <person name="Liu Y."/>
        </authorList>
    </citation>
    <scope>NUCLEOTIDE SEQUENCE [LARGE SCALE GENOMIC DNA]</scope>
    <source>
        <strain evidence="2 3">T22</strain>
    </source>
</reference>
<evidence type="ECO:0000259" key="1">
    <source>
        <dbReference type="Pfam" id="PF01979"/>
    </source>
</evidence>
<dbReference type="InterPro" id="IPR006680">
    <property type="entry name" value="Amidohydro-rel"/>
</dbReference>
<dbReference type="InterPro" id="IPR051781">
    <property type="entry name" value="Metallo-dep_Hydrolase"/>
</dbReference>
<dbReference type="PANTHER" id="PTHR43135:SF3">
    <property type="entry name" value="ALPHA-D-RIBOSE 1-METHYLPHOSPHONATE 5-TRIPHOSPHATE DIPHOSPHATASE"/>
    <property type="match status" value="1"/>
</dbReference>
<dbReference type="Gene3D" id="2.30.40.10">
    <property type="entry name" value="Urease, subunit C, domain 1"/>
    <property type="match status" value="2"/>
</dbReference>
<organism evidence="2 3">
    <name type="scientific">Chitinophaga alhagiae</name>
    <dbReference type="NCBI Taxonomy" id="2203219"/>
    <lineage>
        <taxon>Bacteria</taxon>
        <taxon>Pseudomonadati</taxon>
        <taxon>Bacteroidota</taxon>
        <taxon>Chitinophagia</taxon>
        <taxon>Chitinophagales</taxon>
        <taxon>Chitinophagaceae</taxon>
        <taxon>Chitinophaga</taxon>
    </lineage>
</organism>
<dbReference type="Pfam" id="PF01979">
    <property type="entry name" value="Amidohydro_1"/>
    <property type="match status" value="1"/>
</dbReference>
<feature type="domain" description="Amidohydrolase-related" evidence="1">
    <location>
        <begin position="81"/>
        <end position="445"/>
    </location>
</feature>
<dbReference type="PANTHER" id="PTHR43135">
    <property type="entry name" value="ALPHA-D-RIBOSE 1-METHYLPHOSPHONATE 5-TRIPHOSPHATE DIPHOSPHATASE"/>
    <property type="match status" value="1"/>
</dbReference>
<evidence type="ECO:0000313" key="3">
    <source>
        <dbReference type="Proteomes" id="UP000246099"/>
    </source>
</evidence>
<evidence type="ECO:0000313" key="2">
    <source>
        <dbReference type="EMBL" id="AWO00638.1"/>
    </source>
</evidence>
<dbReference type="InterPro" id="IPR011059">
    <property type="entry name" value="Metal-dep_hydrolase_composite"/>
</dbReference>
<protein>
    <submittedName>
        <fullName evidence="2">Amidohydrolase</fullName>
    </submittedName>
</protein>
<dbReference type="Proteomes" id="UP000246099">
    <property type="component" value="Chromosome"/>
</dbReference>
<dbReference type="Gene3D" id="3.20.20.140">
    <property type="entry name" value="Metal-dependent hydrolases"/>
    <property type="match status" value="2"/>
</dbReference>
<keyword evidence="3" id="KW-1185">Reference proteome</keyword>
<dbReference type="SUPFAM" id="SSF51338">
    <property type="entry name" value="Composite domain of metallo-dependent hydrolases"/>
    <property type="match status" value="1"/>
</dbReference>
<dbReference type="SUPFAM" id="SSF51556">
    <property type="entry name" value="Metallo-dependent hydrolases"/>
    <property type="match status" value="1"/>
</dbReference>